<dbReference type="Pfam" id="PF09526">
    <property type="entry name" value="DUF2387"/>
    <property type="match status" value="1"/>
</dbReference>
<name>A0A4R2L294_9GAMM</name>
<dbReference type="Proteomes" id="UP000294980">
    <property type="component" value="Unassembled WGS sequence"/>
</dbReference>
<dbReference type="RefSeq" id="WP_117319166.1">
    <property type="nucleotide sequence ID" value="NZ_QQSW01000020.1"/>
</dbReference>
<evidence type="ECO:0000313" key="3">
    <source>
        <dbReference type="Proteomes" id="UP000294980"/>
    </source>
</evidence>
<evidence type="ECO:0000313" key="2">
    <source>
        <dbReference type="EMBL" id="TCO73175.1"/>
    </source>
</evidence>
<evidence type="ECO:0000256" key="1">
    <source>
        <dbReference type="SAM" id="MobiDB-lite"/>
    </source>
</evidence>
<proteinExistence type="predicted"/>
<reference evidence="2 3" key="1">
    <citation type="submission" date="2019-03" db="EMBL/GenBank/DDBJ databases">
        <title>Genomic Encyclopedia of Type Strains, Phase IV (KMG-IV): sequencing the most valuable type-strain genomes for metagenomic binning, comparative biology and taxonomic classification.</title>
        <authorList>
            <person name="Goeker M."/>
        </authorList>
    </citation>
    <scope>NUCLEOTIDE SEQUENCE [LARGE SCALE GENOMIC DNA]</scope>
    <source>
        <strain evidence="2 3">DSM 23344</strain>
    </source>
</reference>
<sequence>MQPPFKTTRRFIAGAVCPRCAAMDRIVVDLDSDQRECVACGFSDARPAGPAPSEPGTRVTRASARRTETAAEAVTLIDPSPREGGDGSRGIGAREPAPAPGKAPEDPGK</sequence>
<dbReference type="AlphaFoldDB" id="A0A4R2L294"/>
<accession>A0A4R2L294</accession>
<gene>
    <name evidence="2" type="ORF">EV688_11611</name>
</gene>
<dbReference type="InterPro" id="IPR012658">
    <property type="entry name" value="YheV"/>
</dbReference>
<organism evidence="2 3">
    <name type="scientific">Chromatocurvus halotolerans</name>
    <dbReference type="NCBI Taxonomy" id="1132028"/>
    <lineage>
        <taxon>Bacteria</taxon>
        <taxon>Pseudomonadati</taxon>
        <taxon>Pseudomonadota</taxon>
        <taxon>Gammaproteobacteria</taxon>
        <taxon>Cellvibrionales</taxon>
        <taxon>Halieaceae</taxon>
        <taxon>Chromatocurvus</taxon>
    </lineage>
</organism>
<protein>
    <submittedName>
        <fullName evidence="2">Uncharacterized protein</fullName>
    </submittedName>
</protein>
<comment type="caution">
    <text evidence="2">The sequence shown here is derived from an EMBL/GenBank/DDBJ whole genome shotgun (WGS) entry which is preliminary data.</text>
</comment>
<dbReference type="OrthoDB" id="5881059at2"/>
<dbReference type="EMBL" id="SLWX01000016">
    <property type="protein sequence ID" value="TCO73175.1"/>
    <property type="molecule type" value="Genomic_DNA"/>
</dbReference>
<keyword evidence="3" id="KW-1185">Reference proteome</keyword>
<feature type="region of interest" description="Disordered" evidence="1">
    <location>
        <begin position="43"/>
        <end position="109"/>
    </location>
</feature>